<protein>
    <submittedName>
        <fullName evidence="4">ABC-type nitrate/sulfonate/bicarbonate transport systems periplasmic components-like protein</fullName>
    </submittedName>
</protein>
<dbReference type="Gene3D" id="3.40.190.10">
    <property type="entry name" value="Periplasmic binding protein-like II"/>
    <property type="match status" value="2"/>
</dbReference>
<reference evidence="4 5" key="1">
    <citation type="submission" date="2007-10" db="EMBL/GenBank/DDBJ databases">
        <title>Complete sequence of Desulfococcus oleovorans Hxd3.</title>
        <authorList>
            <consortium name="US DOE Joint Genome Institute"/>
            <person name="Copeland A."/>
            <person name="Lucas S."/>
            <person name="Lapidus A."/>
            <person name="Barry K."/>
            <person name="Glavina del Rio T."/>
            <person name="Dalin E."/>
            <person name="Tice H."/>
            <person name="Pitluck S."/>
            <person name="Kiss H."/>
            <person name="Brettin T."/>
            <person name="Bruce D."/>
            <person name="Detter J.C."/>
            <person name="Han C."/>
            <person name="Schmutz J."/>
            <person name="Larimer F."/>
            <person name="Land M."/>
            <person name="Hauser L."/>
            <person name="Kyrpides N."/>
            <person name="Kim E."/>
            <person name="Wawrik B."/>
            <person name="Richardson P."/>
        </authorList>
    </citation>
    <scope>NUCLEOTIDE SEQUENCE [LARGE SCALE GENOMIC DNA]</scope>
    <source>
        <strain evidence="5">DSM 6200 / JCM 39069 / Hxd3</strain>
    </source>
</reference>
<dbReference type="AlphaFoldDB" id="A8ZS04"/>
<evidence type="ECO:0000256" key="1">
    <source>
        <dbReference type="ARBA" id="ARBA00004418"/>
    </source>
</evidence>
<evidence type="ECO:0000313" key="5">
    <source>
        <dbReference type="Proteomes" id="UP000008561"/>
    </source>
</evidence>
<evidence type="ECO:0000313" key="4">
    <source>
        <dbReference type="EMBL" id="ABW66022.1"/>
    </source>
</evidence>
<keyword evidence="5" id="KW-1185">Reference proteome</keyword>
<dbReference type="Pfam" id="PF13379">
    <property type="entry name" value="NMT1_2"/>
    <property type="match status" value="1"/>
</dbReference>
<proteinExistence type="inferred from homology"/>
<organism evidence="4 5">
    <name type="scientific">Desulfosudis oleivorans (strain DSM 6200 / JCM 39069 / Hxd3)</name>
    <name type="common">Desulfococcus oleovorans</name>
    <dbReference type="NCBI Taxonomy" id="96561"/>
    <lineage>
        <taxon>Bacteria</taxon>
        <taxon>Pseudomonadati</taxon>
        <taxon>Thermodesulfobacteriota</taxon>
        <taxon>Desulfobacteria</taxon>
        <taxon>Desulfobacterales</taxon>
        <taxon>Desulfosudaceae</taxon>
        <taxon>Desulfosudis</taxon>
    </lineage>
</organism>
<sequence>MAVEFMDHAAAAFVAREKGWFTEAGLDVTAYESYATGMALAAALARGDIDAAFICLVPAVNSRFNAGVPVKIVAGTHKHGYGVVVNKKKIKTARDLERPDICVGCIRQGGAVDVMLNKAVDVFHLDREAVLPKIRRMPPEKQLLALQTGQLDAVVLPEQWATMAEAGDFEMLFTSRDVWPNMQGSVLVVKEDLIDKRPAVVRQLIAVLEQSTAWMNSHPREAAEIVSRQLQTMGGGDGPDLGAGTRTVITPAVVERSMTRMDFTTAINPAEVQRAIDFMARLGYLKKAAPAAEILDLRFLEAGGGE</sequence>
<dbReference type="PANTHER" id="PTHR30024:SF47">
    <property type="entry name" value="TAURINE-BINDING PERIPLASMIC PROTEIN"/>
    <property type="match status" value="1"/>
</dbReference>
<gene>
    <name evidence="4" type="ordered locus">Dole_0212</name>
</gene>
<comment type="subcellular location">
    <subcellularLocation>
        <location evidence="1">Periplasm</location>
    </subcellularLocation>
</comment>
<dbReference type="KEGG" id="dol:Dole_0212"/>
<dbReference type="GO" id="GO:0042597">
    <property type="term" value="C:periplasmic space"/>
    <property type="evidence" value="ECO:0007669"/>
    <property type="project" value="UniProtKB-SubCell"/>
</dbReference>
<dbReference type="Proteomes" id="UP000008561">
    <property type="component" value="Chromosome"/>
</dbReference>
<dbReference type="SUPFAM" id="SSF53850">
    <property type="entry name" value="Periplasmic binding protein-like II"/>
    <property type="match status" value="1"/>
</dbReference>
<accession>A8ZS04</accession>
<dbReference type="HOGENOM" id="CLU_908294_0_0_7"/>
<dbReference type="PANTHER" id="PTHR30024">
    <property type="entry name" value="ALIPHATIC SULFONATES-BINDING PROTEIN-RELATED"/>
    <property type="match status" value="1"/>
</dbReference>
<dbReference type="EMBL" id="CP000859">
    <property type="protein sequence ID" value="ABW66022.1"/>
    <property type="molecule type" value="Genomic_DNA"/>
</dbReference>
<evidence type="ECO:0000256" key="2">
    <source>
        <dbReference type="ARBA" id="ARBA00010742"/>
    </source>
</evidence>
<dbReference type="STRING" id="96561.Dole_0212"/>
<keyword evidence="3" id="KW-0732">Signal</keyword>
<comment type="similarity">
    <text evidence="2">Belongs to the bacterial solute-binding protein SsuA/TauA family.</text>
</comment>
<dbReference type="eggNOG" id="COG0715">
    <property type="taxonomic scope" value="Bacteria"/>
</dbReference>
<name>A8ZS04_DESOH</name>
<evidence type="ECO:0000256" key="3">
    <source>
        <dbReference type="ARBA" id="ARBA00022729"/>
    </source>
</evidence>